<feature type="compositionally biased region" description="Low complexity" evidence="1">
    <location>
        <begin position="488"/>
        <end position="497"/>
    </location>
</feature>
<protein>
    <submittedName>
        <fullName evidence="2">Uncharacterized protein</fullName>
    </submittedName>
</protein>
<evidence type="ECO:0000256" key="1">
    <source>
        <dbReference type="SAM" id="MobiDB-lite"/>
    </source>
</evidence>
<accession>A0A166Q183</accession>
<name>A0A166Q183_9AGAM</name>
<dbReference type="EMBL" id="KV417513">
    <property type="protein sequence ID" value="KZP26657.1"/>
    <property type="molecule type" value="Genomic_DNA"/>
</dbReference>
<feature type="region of interest" description="Disordered" evidence="1">
    <location>
        <begin position="446"/>
        <end position="497"/>
    </location>
</feature>
<reference evidence="2 3" key="1">
    <citation type="journal article" date="2016" name="Mol. Biol. Evol.">
        <title>Comparative Genomics of Early-Diverging Mushroom-Forming Fungi Provides Insights into the Origins of Lignocellulose Decay Capabilities.</title>
        <authorList>
            <person name="Nagy L.G."/>
            <person name="Riley R."/>
            <person name="Tritt A."/>
            <person name="Adam C."/>
            <person name="Daum C."/>
            <person name="Floudas D."/>
            <person name="Sun H."/>
            <person name="Yadav J.S."/>
            <person name="Pangilinan J."/>
            <person name="Larsson K.H."/>
            <person name="Matsuura K."/>
            <person name="Barry K."/>
            <person name="Labutti K."/>
            <person name="Kuo R."/>
            <person name="Ohm R.A."/>
            <person name="Bhattacharya S.S."/>
            <person name="Shirouzu T."/>
            <person name="Yoshinaga Y."/>
            <person name="Martin F.M."/>
            <person name="Grigoriev I.V."/>
            <person name="Hibbett D.S."/>
        </authorList>
    </citation>
    <scope>NUCLEOTIDE SEQUENCE [LARGE SCALE GENOMIC DNA]</scope>
    <source>
        <strain evidence="2 3">CBS 109695</strain>
    </source>
</reference>
<feature type="region of interest" description="Disordered" evidence="1">
    <location>
        <begin position="182"/>
        <end position="263"/>
    </location>
</feature>
<dbReference type="AlphaFoldDB" id="A0A166Q183"/>
<gene>
    <name evidence="2" type="ORF">FIBSPDRAFT_342390</name>
</gene>
<sequence>MEDADTDAGSASGNAADTDADSGTASAAARAAGAAVDTGGNADVDADVDKGKWKLQHNHTSATRARGAADTHLAVAGGSRGNTSATRADGAATSRAGCGNGAAQFGGGDVDSGASSTSLSVRAGATSTTVDAFGRAPAASGSAIPILARPSATVVFAGDEDMEKGTGSLDVNNCNINAILMASAPPPSAPPDLESADGAPASPPGFAPARTAAGAESSVADTENSPPPAPAGFTPSTDFDCDSRDASTSALPARATPTAAREHGSLFGEAPAASGARGAIRGPSGRAGVGAICNSEDEDGEKDEEINFNVMLSVPSRPTLESARVPGFAPTDGGADCNFVDNANAHTPQSALPGSVLGAHAANSSRGASDGNDDNDNVPMLMSMASASAGADFNFEDNAHFGSTLAAVGDAHAASYEEGDNDNASMLMSTTGADYKFEDDASTLGGAANNSRSASYETDDYDNGDAEMSTSTPESPSAAGPPTIPRTSSSFRRSFSYSSEDNASPIAADASPLNRPHTFPIARDGLHGGASYEMASTAWIPPAAEVLNTYGGALGNGALLAQYGFALAANERDAVVFTWADCVRAASSRARGTGAGDRWATPGFQACAGVARAWAAAVPATLWDGSGLVYVDANAKRGGYGGREAAWQGRVNADGRICEGLWVFCALASGISASLPGPGHRDIDYAAGSDVVAQLGELAGLQLALEGASYGGDDGWESDGMGGGLRLGDPAADPERRPSRRPDRVGAVGRVVRTVVDLCDSRRTQLIGHTDLAAALDVGSPLLSPDAWRALTTISCRRPHRAGCARGLRLSSGWGRCRCWTVRWRGGGR</sequence>
<keyword evidence="3" id="KW-1185">Reference proteome</keyword>
<dbReference type="Proteomes" id="UP000076532">
    <property type="component" value="Unassembled WGS sequence"/>
</dbReference>
<feature type="compositionally biased region" description="Basic and acidic residues" evidence="1">
    <location>
        <begin position="733"/>
        <end position="743"/>
    </location>
</feature>
<feature type="region of interest" description="Disordered" evidence="1">
    <location>
        <begin position="346"/>
        <end position="380"/>
    </location>
</feature>
<evidence type="ECO:0000313" key="2">
    <source>
        <dbReference type="EMBL" id="KZP26657.1"/>
    </source>
</evidence>
<feature type="region of interest" description="Disordered" evidence="1">
    <location>
        <begin position="721"/>
        <end position="743"/>
    </location>
</feature>
<feature type="region of interest" description="Disordered" evidence="1">
    <location>
        <begin position="1"/>
        <end position="44"/>
    </location>
</feature>
<feature type="compositionally biased region" description="Low complexity" evidence="1">
    <location>
        <begin position="7"/>
        <end position="40"/>
    </location>
</feature>
<evidence type="ECO:0000313" key="3">
    <source>
        <dbReference type="Proteomes" id="UP000076532"/>
    </source>
</evidence>
<feature type="compositionally biased region" description="Low complexity" evidence="1">
    <location>
        <begin position="246"/>
        <end position="259"/>
    </location>
</feature>
<organism evidence="2 3">
    <name type="scientific">Athelia psychrophila</name>
    <dbReference type="NCBI Taxonomy" id="1759441"/>
    <lineage>
        <taxon>Eukaryota</taxon>
        <taxon>Fungi</taxon>
        <taxon>Dikarya</taxon>
        <taxon>Basidiomycota</taxon>
        <taxon>Agaricomycotina</taxon>
        <taxon>Agaricomycetes</taxon>
        <taxon>Agaricomycetidae</taxon>
        <taxon>Atheliales</taxon>
        <taxon>Atheliaceae</taxon>
        <taxon>Athelia</taxon>
    </lineage>
</organism>
<proteinExistence type="predicted"/>